<dbReference type="RefSeq" id="XP_009268305.1">
    <property type="nucleotide sequence ID" value="XM_009270030.1"/>
</dbReference>
<feature type="region of interest" description="Disordered" evidence="1">
    <location>
        <begin position="1"/>
        <end position="84"/>
    </location>
</feature>
<dbReference type="KEGG" id="wic:J056_004840"/>
<feature type="compositionally biased region" description="Polar residues" evidence="1">
    <location>
        <begin position="55"/>
        <end position="71"/>
    </location>
</feature>
<dbReference type="Proteomes" id="UP000014064">
    <property type="component" value="Unassembled WGS sequence"/>
</dbReference>
<evidence type="ECO:0000313" key="2">
    <source>
        <dbReference type="EMBL" id="EOR01028.1"/>
    </source>
</evidence>
<sequence>MEIDLDLPYKPMVTSYDSPPLISPPFSKKKRKLSPSSLANNPITTKRKGNESERNTSNTTITDPKLSLNSNPVPPTPPSHPPDIVMATETLHMHDTSMRDSTSLIDNDKKAKQRKIRFTMGPRADCHKCKLGVKGHYSHFE</sequence>
<proteinExistence type="predicted"/>
<gene>
    <name evidence="2" type="ORF">J056_004840</name>
</gene>
<evidence type="ECO:0000313" key="3">
    <source>
        <dbReference type="Proteomes" id="UP000014064"/>
    </source>
</evidence>
<protein>
    <submittedName>
        <fullName evidence="2">Uncharacterized protein</fullName>
    </submittedName>
</protein>
<organism evidence="2 3">
    <name type="scientific">Wallemia ichthyophaga (strain EXF-994 / CBS 113033)</name>
    <dbReference type="NCBI Taxonomy" id="1299270"/>
    <lineage>
        <taxon>Eukaryota</taxon>
        <taxon>Fungi</taxon>
        <taxon>Dikarya</taxon>
        <taxon>Basidiomycota</taxon>
        <taxon>Wallemiomycotina</taxon>
        <taxon>Wallemiomycetes</taxon>
        <taxon>Wallemiales</taxon>
        <taxon>Wallemiaceae</taxon>
        <taxon>Wallemia</taxon>
    </lineage>
</organism>
<evidence type="ECO:0000256" key="1">
    <source>
        <dbReference type="SAM" id="MobiDB-lite"/>
    </source>
</evidence>
<dbReference type="OrthoDB" id="3200438at2759"/>
<dbReference type="HOGENOM" id="CLU_1826801_0_0_1"/>
<dbReference type="EMBL" id="KE007232">
    <property type="protein sequence ID" value="EOR01028.1"/>
    <property type="molecule type" value="Genomic_DNA"/>
</dbReference>
<dbReference type="GeneID" id="20377792"/>
<keyword evidence="3" id="KW-1185">Reference proteome</keyword>
<reference evidence="3" key="1">
    <citation type="journal article" date="2013" name="BMC Genomics">
        <title>Genome and transcriptome sequencing of the halophilic fungus Wallemia ichthyophaga: haloadaptations present and absent.</title>
        <authorList>
            <person name="Zajc J."/>
            <person name="Liu Y."/>
            <person name="Dai W."/>
            <person name="Yang Z."/>
            <person name="Hu J."/>
            <person name="Gostincar C."/>
            <person name="Gunde-Cimerman N."/>
        </authorList>
    </citation>
    <scope>NUCLEOTIDE SEQUENCE [LARGE SCALE GENOMIC DNA]</scope>
    <source>
        <strain evidence="3">EXF-994 / CBS 113033</strain>
    </source>
</reference>
<accession>R9AFP8</accession>
<name>R9AFP8_WALI9</name>
<dbReference type="eggNOG" id="ENOG502SH2E">
    <property type="taxonomic scope" value="Eukaryota"/>
</dbReference>
<dbReference type="STRING" id="1299270.R9AFP8"/>
<dbReference type="AlphaFoldDB" id="R9AFP8"/>
<feature type="compositionally biased region" description="Pro residues" evidence="1">
    <location>
        <begin position="72"/>
        <end position="81"/>
    </location>
</feature>